<protein>
    <submittedName>
        <fullName evidence="5">Multidrug and toxin extrusion protein 1</fullName>
    </submittedName>
</protein>
<dbReference type="AlphaFoldDB" id="A0A2I4AJB9"/>
<dbReference type="STRING" id="52670.A0A2I4AJB9"/>
<reference evidence="5" key="1">
    <citation type="submission" date="2025-08" db="UniProtKB">
        <authorList>
            <consortium name="RefSeq"/>
        </authorList>
    </citation>
    <scope>IDENTIFICATION</scope>
    <source>
        <strain evidence="5">Quisiro</strain>
    </source>
</reference>
<accession>A0A2I4AJB9</accession>
<comment type="similarity">
    <text evidence="1">Belongs to the multi antimicrobial extrusion (MATE) (TC 2.A.66.1) family.</text>
</comment>
<dbReference type="RefSeq" id="XP_013855574.1">
    <property type="nucleotide sequence ID" value="XM_014000120.1"/>
</dbReference>
<evidence type="ECO:0000256" key="2">
    <source>
        <dbReference type="SAM" id="MobiDB-lite"/>
    </source>
</evidence>
<name>A0A2I4AJB9_AUSLI</name>
<dbReference type="GO" id="GO:0042910">
    <property type="term" value="F:xenobiotic transmembrane transporter activity"/>
    <property type="evidence" value="ECO:0007669"/>
    <property type="project" value="InterPro"/>
</dbReference>
<feature type="transmembrane region" description="Helical" evidence="3">
    <location>
        <begin position="129"/>
        <end position="148"/>
    </location>
</feature>
<keyword evidence="4" id="KW-1185">Reference proteome</keyword>
<organism evidence="4 5">
    <name type="scientific">Austrofundulus limnaeus</name>
    <name type="common">Annual killifish</name>
    <dbReference type="NCBI Taxonomy" id="52670"/>
    <lineage>
        <taxon>Eukaryota</taxon>
        <taxon>Metazoa</taxon>
        <taxon>Chordata</taxon>
        <taxon>Craniata</taxon>
        <taxon>Vertebrata</taxon>
        <taxon>Euteleostomi</taxon>
        <taxon>Actinopterygii</taxon>
        <taxon>Neopterygii</taxon>
        <taxon>Teleostei</taxon>
        <taxon>Neoteleostei</taxon>
        <taxon>Acanthomorphata</taxon>
        <taxon>Ovalentaria</taxon>
        <taxon>Atherinomorphae</taxon>
        <taxon>Cyprinodontiformes</taxon>
        <taxon>Rivulidae</taxon>
        <taxon>Austrofundulus</taxon>
    </lineage>
</organism>
<keyword evidence="3" id="KW-0472">Membrane</keyword>
<dbReference type="InParanoid" id="A0A2I4AJB9"/>
<dbReference type="InterPro" id="IPR002528">
    <property type="entry name" value="MATE_fam"/>
</dbReference>
<feature type="transmembrane region" description="Helical" evidence="3">
    <location>
        <begin position="227"/>
        <end position="248"/>
    </location>
</feature>
<evidence type="ECO:0000313" key="4">
    <source>
        <dbReference type="Proteomes" id="UP000192220"/>
    </source>
</evidence>
<dbReference type="GeneID" id="106511365"/>
<feature type="transmembrane region" description="Helical" evidence="3">
    <location>
        <begin position="318"/>
        <end position="338"/>
    </location>
</feature>
<evidence type="ECO:0000256" key="3">
    <source>
        <dbReference type="SAM" id="Phobius"/>
    </source>
</evidence>
<dbReference type="GO" id="GO:0015297">
    <property type="term" value="F:antiporter activity"/>
    <property type="evidence" value="ECO:0007669"/>
    <property type="project" value="InterPro"/>
</dbReference>
<dbReference type="Pfam" id="PF01554">
    <property type="entry name" value="MatE"/>
    <property type="match status" value="1"/>
</dbReference>
<dbReference type="PANTHER" id="PTHR11206">
    <property type="entry name" value="MULTIDRUG RESISTANCE PROTEIN"/>
    <property type="match status" value="1"/>
</dbReference>
<sequence>MGVAGSAFANTFSQFAMAGFLYGYIMWRGLHKATWGGWSKECLLDWGSFIRLAVPAMIMTCVEWWTYEIGGFLAGLISEVELGAQSVVYELASIAYLFPMGFSVAGSVRVGNALGAGETEQAKLTAKTTMFCAGSVSICLAILIGSLKDHISYVFTYDEQIRERVADVVAFYAPFVLLDAISIASDCIIIGAGKQKVGAICNIVGYYGIGFPVGVPLMFAAKLGIKGLWTGLFTCVSLQCVFLIFYLVRMNWKTATEEAQVRAGVCETSNDTSPQPEDAEDSLDQTNTADPAAGQERPAEVRRLKCSFSKMTPLCRRLLALAVMLQILAIGIIINLVLT</sequence>
<dbReference type="Proteomes" id="UP000192220">
    <property type="component" value="Unplaced"/>
</dbReference>
<evidence type="ECO:0000313" key="5">
    <source>
        <dbReference type="RefSeq" id="XP_013855574.1"/>
    </source>
</evidence>
<proteinExistence type="inferred from homology"/>
<dbReference type="GO" id="GO:0016020">
    <property type="term" value="C:membrane"/>
    <property type="evidence" value="ECO:0007669"/>
    <property type="project" value="InterPro"/>
</dbReference>
<feature type="transmembrane region" description="Helical" evidence="3">
    <location>
        <begin position="6"/>
        <end position="27"/>
    </location>
</feature>
<gene>
    <name evidence="5" type="primary">LOC106511365</name>
</gene>
<evidence type="ECO:0000256" key="1">
    <source>
        <dbReference type="ARBA" id="ARBA00010199"/>
    </source>
</evidence>
<keyword evidence="3" id="KW-0812">Transmembrane</keyword>
<keyword evidence="3" id="KW-1133">Transmembrane helix</keyword>
<feature type="transmembrane region" description="Helical" evidence="3">
    <location>
        <begin position="168"/>
        <end position="192"/>
    </location>
</feature>
<dbReference type="KEGG" id="alim:106511365"/>
<dbReference type="OrthoDB" id="2126698at2759"/>
<feature type="transmembrane region" description="Helical" evidence="3">
    <location>
        <begin position="204"/>
        <end position="221"/>
    </location>
</feature>
<feature type="region of interest" description="Disordered" evidence="2">
    <location>
        <begin position="265"/>
        <end position="298"/>
    </location>
</feature>